<evidence type="ECO:0000256" key="1">
    <source>
        <dbReference type="PROSITE-ProRule" id="PRU00175"/>
    </source>
</evidence>
<keyword evidence="5" id="KW-1185">Reference proteome</keyword>
<dbReference type="PROSITE" id="PS50195">
    <property type="entry name" value="PX"/>
    <property type="match status" value="1"/>
</dbReference>
<feature type="domain" description="RING-type" evidence="2">
    <location>
        <begin position="206"/>
        <end position="250"/>
    </location>
</feature>
<dbReference type="PROSITE" id="PS50089">
    <property type="entry name" value="ZF_RING_2"/>
    <property type="match status" value="1"/>
</dbReference>
<gene>
    <name evidence="4" type="ORF">Ae201684_016445</name>
</gene>
<dbReference type="InterPro" id="IPR051826">
    <property type="entry name" value="E3_ubiquitin-ligase_domain"/>
</dbReference>
<sequence length="256" mass="29797">MRRTDPRQAWFARLRETLEESLKHVTLSVHPSRANMRGSSSYTVYHYTITKPGLRWGVDRRYSECHRVRQQLLRCFRRANPTLAGFLAPIANVDFPKKRFSEDTKCIVSERKLKLKLFLRACLEVRATLIAYVTVYLTQQQHPAHQHDRMNRLEEIINQIDSFLDMPPQLRDDERRLANGMLALLKQHKSTMFQSSISRISCLEDCAICLCEFDPTDESDMVITLPCSHVFHGECLFPWLVRDHSCPLCRTSAVSC</sequence>
<evidence type="ECO:0000259" key="3">
    <source>
        <dbReference type="PROSITE" id="PS50195"/>
    </source>
</evidence>
<dbReference type="GO" id="GO:0008270">
    <property type="term" value="F:zinc ion binding"/>
    <property type="evidence" value="ECO:0007669"/>
    <property type="project" value="UniProtKB-KW"/>
</dbReference>
<dbReference type="PANTHER" id="PTHR22765">
    <property type="entry name" value="RING FINGER AND PROTEASE ASSOCIATED DOMAIN-CONTAINING"/>
    <property type="match status" value="1"/>
</dbReference>
<evidence type="ECO:0000313" key="4">
    <source>
        <dbReference type="EMBL" id="KAF0725047.1"/>
    </source>
</evidence>
<evidence type="ECO:0000259" key="2">
    <source>
        <dbReference type="PROSITE" id="PS50089"/>
    </source>
</evidence>
<dbReference type="InterPro" id="IPR036871">
    <property type="entry name" value="PX_dom_sf"/>
</dbReference>
<dbReference type="Gene3D" id="3.30.40.10">
    <property type="entry name" value="Zinc/RING finger domain, C3HC4 (zinc finger)"/>
    <property type="match status" value="1"/>
</dbReference>
<comment type="caution">
    <text evidence="4">The sequence shown here is derived from an EMBL/GenBank/DDBJ whole genome shotgun (WGS) entry which is preliminary data.</text>
</comment>
<dbReference type="Gene3D" id="3.30.1520.10">
    <property type="entry name" value="Phox-like domain"/>
    <property type="match status" value="1"/>
</dbReference>
<dbReference type="GO" id="GO:0061630">
    <property type="term" value="F:ubiquitin protein ligase activity"/>
    <property type="evidence" value="ECO:0007669"/>
    <property type="project" value="TreeGrafter"/>
</dbReference>
<dbReference type="SUPFAM" id="SSF64268">
    <property type="entry name" value="PX domain"/>
    <property type="match status" value="1"/>
</dbReference>
<dbReference type="Pfam" id="PF00787">
    <property type="entry name" value="PX"/>
    <property type="match status" value="1"/>
</dbReference>
<dbReference type="SMART" id="SM00184">
    <property type="entry name" value="RING"/>
    <property type="match status" value="1"/>
</dbReference>
<evidence type="ECO:0008006" key="6">
    <source>
        <dbReference type="Google" id="ProtNLM"/>
    </source>
</evidence>
<organism evidence="4 5">
    <name type="scientific">Aphanomyces euteiches</name>
    <dbReference type="NCBI Taxonomy" id="100861"/>
    <lineage>
        <taxon>Eukaryota</taxon>
        <taxon>Sar</taxon>
        <taxon>Stramenopiles</taxon>
        <taxon>Oomycota</taxon>
        <taxon>Saprolegniomycetes</taxon>
        <taxon>Saprolegniales</taxon>
        <taxon>Verrucalvaceae</taxon>
        <taxon>Aphanomyces</taxon>
    </lineage>
</organism>
<dbReference type="GO" id="GO:0006511">
    <property type="term" value="P:ubiquitin-dependent protein catabolic process"/>
    <property type="evidence" value="ECO:0007669"/>
    <property type="project" value="TreeGrafter"/>
</dbReference>
<dbReference type="Proteomes" id="UP000481153">
    <property type="component" value="Unassembled WGS sequence"/>
</dbReference>
<dbReference type="InterPro" id="IPR001841">
    <property type="entry name" value="Znf_RING"/>
</dbReference>
<accession>A0A6G0WCP3</accession>
<dbReference type="Pfam" id="PF13639">
    <property type="entry name" value="zf-RING_2"/>
    <property type="match status" value="1"/>
</dbReference>
<keyword evidence="1" id="KW-0862">Zinc</keyword>
<name>A0A6G0WCP3_9STRA</name>
<feature type="domain" description="PX" evidence="3">
    <location>
        <begin position="23"/>
        <end position="144"/>
    </location>
</feature>
<dbReference type="PANTHER" id="PTHR22765:SF434">
    <property type="entry name" value="GB|AAD18119.1-RELATED"/>
    <property type="match status" value="1"/>
</dbReference>
<dbReference type="VEuPathDB" id="FungiDB:AeMF1_000011"/>
<dbReference type="InterPro" id="IPR013083">
    <property type="entry name" value="Znf_RING/FYVE/PHD"/>
</dbReference>
<dbReference type="AlphaFoldDB" id="A0A6G0WCP3"/>
<keyword evidence="1" id="KW-0479">Metal-binding</keyword>
<dbReference type="GO" id="GO:0035091">
    <property type="term" value="F:phosphatidylinositol binding"/>
    <property type="evidence" value="ECO:0007669"/>
    <property type="project" value="InterPro"/>
</dbReference>
<dbReference type="SUPFAM" id="SSF57850">
    <property type="entry name" value="RING/U-box"/>
    <property type="match status" value="1"/>
</dbReference>
<keyword evidence="1" id="KW-0863">Zinc-finger</keyword>
<dbReference type="InterPro" id="IPR001683">
    <property type="entry name" value="PX_dom"/>
</dbReference>
<protein>
    <recommendedName>
        <fullName evidence="6">RING-type domain-containing protein</fullName>
    </recommendedName>
</protein>
<evidence type="ECO:0000313" key="5">
    <source>
        <dbReference type="Proteomes" id="UP000481153"/>
    </source>
</evidence>
<reference evidence="4 5" key="1">
    <citation type="submission" date="2019-07" db="EMBL/GenBank/DDBJ databases">
        <title>Genomics analysis of Aphanomyces spp. identifies a new class of oomycete effector associated with host adaptation.</title>
        <authorList>
            <person name="Gaulin E."/>
        </authorList>
    </citation>
    <scope>NUCLEOTIDE SEQUENCE [LARGE SCALE GENOMIC DNA]</scope>
    <source>
        <strain evidence="4 5">ATCC 201684</strain>
    </source>
</reference>
<dbReference type="CDD" id="cd16454">
    <property type="entry name" value="RING-H2_PA-TM-RING"/>
    <property type="match status" value="1"/>
</dbReference>
<dbReference type="EMBL" id="VJMJ01000253">
    <property type="protein sequence ID" value="KAF0725047.1"/>
    <property type="molecule type" value="Genomic_DNA"/>
</dbReference>
<proteinExistence type="predicted"/>